<evidence type="ECO:0000313" key="3">
    <source>
        <dbReference type="Proteomes" id="UP000321230"/>
    </source>
</evidence>
<feature type="region of interest" description="Disordered" evidence="1">
    <location>
        <begin position="19"/>
        <end position="66"/>
    </location>
</feature>
<name>A0A511AWD8_9PROT</name>
<accession>A0A511AWD8</accession>
<comment type="caution">
    <text evidence="2">The sequence shown here is derived from an EMBL/GenBank/DDBJ whole genome shotgun (WGS) entry which is preliminary data.</text>
</comment>
<dbReference type="Proteomes" id="UP000321230">
    <property type="component" value="Unassembled WGS sequence"/>
</dbReference>
<gene>
    <name evidence="2" type="ORF">GWA01_02440</name>
</gene>
<organism evidence="2 3">
    <name type="scientific">Gluconobacter wancherniae NBRC 103581</name>
    <dbReference type="NCBI Taxonomy" id="656744"/>
    <lineage>
        <taxon>Bacteria</taxon>
        <taxon>Pseudomonadati</taxon>
        <taxon>Pseudomonadota</taxon>
        <taxon>Alphaproteobacteria</taxon>
        <taxon>Acetobacterales</taxon>
        <taxon>Acetobacteraceae</taxon>
        <taxon>Gluconobacter</taxon>
    </lineage>
</organism>
<feature type="compositionally biased region" description="Basic and acidic residues" evidence="1">
    <location>
        <begin position="35"/>
        <end position="58"/>
    </location>
</feature>
<sequence length="66" mass="7646">MRWRMAERLLAICSDMAEDKTPLRPRPQDAISAQCERRTFDDTAEHTPYGDKEPRAEIPEQNQESG</sequence>
<keyword evidence="3" id="KW-1185">Reference proteome</keyword>
<reference evidence="2 3" key="1">
    <citation type="submission" date="2019-07" db="EMBL/GenBank/DDBJ databases">
        <title>Whole genome shotgun sequence of Gluconobacter wancherniae NBRC 103581.</title>
        <authorList>
            <person name="Hosoyama A."/>
            <person name="Uohara A."/>
            <person name="Ohji S."/>
            <person name="Ichikawa N."/>
        </authorList>
    </citation>
    <scope>NUCLEOTIDE SEQUENCE [LARGE SCALE GENOMIC DNA]</scope>
    <source>
        <strain evidence="2 3">NBRC 103581</strain>
    </source>
</reference>
<evidence type="ECO:0000256" key="1">
    <source>
        <dbReference type="SAM" id="MobiDB-lite"/>
    </source>
</evidence>
<dbReference type="AlphaFoldDB" id="A0A511AWD8"/>
<evidence type="ECO:0000313" key="2">
    <source>
        <dbReference type="EMBL" id="GEK92474.1"/>
    </source>
</evidence>
<dbReference type="EMBL" id="BJUZ01000001">
    <property type="protein sequence ID" value="GEK92474.1"/>
    <property type="molecule type" value="Genomic_DNA"/>
</dbReference>
<proteinExistence type="predicted"/>
<protein>
    <submittedName>
        <fullName evidence="2">Uncharacterized protein</fullName>
    </submittedName>
</protein>